<dbReference type="InterPro" id="IPR040412">
    <property type="entry name" value="At1g65710-like"/>
</dbReference>
<feature type="region of interest" description="Disordered" evidence="1">
    <location>
        <begin position="405"/>
        <end position="459"/>
    </location>
</feature>
<reference evidence="2" key="1">
    <citation type="journal article" date="2019" name="BMC Genomics">
        <title>A new reference genome for Sorghum bicolor reveals high levels of sequence similarity between sweet and grain genotypes: implications for the genetics of sugar metabolism.</title>
        <authorList>
            <person name="Cooper E.A."/>
            <person name="Brenton Z.W."/>
            <person name="Flinn B.S."/>
            <person name="Jenkins J."/>
            <person name="Shu S."/>
            <person name="Flowers D."/>
            <person name="Luo F."/>
            <person name="Wang Y."/>
            <person name="Xia P."/>
            <person name="Barry K."/>
            <person name="Daum C."/>
            <person name="Lipzen A."/>
            <person name="Yoshinaga Y."/>
            <person name="Schmutz J."/>
            <person name="Saski C."/>
            <person name="Vermerris W."/>
            <person name="Kresovich S."/>
        </authorList>
    </citation>
    <scope>NUCLEOTIDE SEQUENCE</scope>
</reference>
<feature type="compositionally biased region" description="Low complexity" evidence="1">
    <location>
        <begin position="56"/>
        <end position="72"/>
    </location>
</feature>
<dbReference type="OMA" id="YSRLYMN"/>
<organism evidence="2 3">
    <name type="scientific">Sorghum bicolor</name>
    <name type="common">Sorghum</name>
    <name type="synonym">Sorghum vulgare</name>
    <dbReference type="NCBI Taxonomy" id="4558"/>
    <lineage>
        <taxon>Eukaryota</taxon>
        <taxon>Viridiplantae</taxon>
        <taxon>Streptophyta</taxon>
        <taxon>Embryophyta</taxon>
        <taxon>Tracheophyta</taxon>
        <taxon>Spermatophyta</taxon>
        <taxon>Magnoliopsida</taxon>
        <taxon>Liliopsida</taxon>
        <taxon>Poales</taxon>
        <taxon>Poaceae</taxon>
        <taxon>PACMAD clade</taxon>
        <taxon>Panicoideae</taxon>
        <taxon>Andropogonodae</taxon>
        <taxon>Andropogoneae</taxon>
        <taxon>Sorghinae</taxon>
        <taxon>Sorghum</taxon>
    </lineage>
</organism>
<feature type="compositionally biased region" description="Low complexity" evidence="1">
    <location>
        <begin position="631"/>
        <end position="651"/>
    </location>
</feature>
<dbReference type="AlphaFoldDB" id="A0A921UJP1"/>
<feature type="compositionally biased region" description="Low complexity" evidence="1">
    <location>
        <begin position="33"/>
        <end position="43"/>
    </location>
</feature>
<feature type="compositionally biased region" description="Polar residues" evidence="1">
    <location>
        <begin position="539"/>
        <end position="548"/>
    </location>
</feature>
<gene>
    <name evidence="2" type="ORF">BDA96_04G241800</name>
</gene>
<feature type="compositionally biased region" description="Polar residues" evidence="1">
    <location>
        <begin position="556"/>
        <end position="570"/>
    </location>
</feature>
<comment type="caution">
    <text evidence="2">The sequence shown here is derived from an EMBL/GenBank/DDBJ whole genome shotgun (WGS) entry which is preliminary data.</text>
</comment>
<dbReference type="PANTHER" id="PTHR34367:SF3">
    <property type="entry name" value="DUF4005 DOMAIN-CONTAINING PROTEIN"/>
    <property type="match status" value="1"/>
</dbReference>
<proteinExistence type="predicted"/>
<feature type="compositionally biased region" description="Low complexity" evidence="1">
    <location>
        <begin position="267"/>
        <end position="288"/>
    </location>
</feature>
<feature type="compositionally biased region" description="Low complexity" evidence="1">
    <location>
        <begin position="124"/>
        <end position="140"/>
    </location>
</feature>
<evidence type="ECO:0000313" key="2">
    <source>
        <dbReference type="EMBL" id="KAG0534009.1"/>
    </source>
</evidence>
<dbReference type="KEGG" id="sbi:8066196"/>
<feature type="region of interest" description="Disordered" evidence="1">
    <location>
        <begin position="124"/>
        <end position="365"/>
    </location>
</feature>
<dbReference type="PANTHER" id="PTHR34367">
    <property type="entry name" value="OS02G0734667 PROTEIN"/>
    <property type="match status" value="1"/>
</dbReference>
<evidence type="ECO:0000313" key="3">
    <source>
        <dbReference type="Proteomes" id="UP000807115"/>
    </source>
</evidence>
<dbReference type="OrthoDB" id="1927466at2759"/>
<feature type="region of interest" description="Disordered" evidence="1">
    <location>
        <begin position="56"/>
        <end position="112"/>
    </location>
</feature>
<dbReference type="EMBL" id="CM027683">
    <property type="protein sequence ID" value="KAG0534009.1"/>
    <property type="molecule type" value="Genomic_DNA"/>
</dbReference>
<evidence type="ECO:0000256" key="1">
    <source>
        <dbReference type="SAM" id="MobiDB-lite"/>
    </source>
</evidence>
<feature type="compositionally biased region" description="Low complexity" evidence="1">
    <location>
        <begin position="445"/>
        <end position="459"/>
    </location>
</feature>
<dbReference type="Gramene" id="EES07205">
    <property type="protein sequence ID" value="EES07205"/>
    <property type="gene ID" value="SORBI_3004G227000"/>
</dbReference>
<accession>A0A921UJP1</accession>
<dbReference type="Proteomes" id="UP000807115">
    <property type="component" value="Chromosome 4"/>
</dbReference>
<feature type="compositionally biased region" description="Basic residues" evidence="1">
    <location>
        <begin position="1"/>
        <end position="11"/>
    </location>
</feature>
<feature type="region of interest" description="Disordered" evidence="1">
    <location>
        <begin position="478"/>
        <end position="651"/>
    </location>
</feature>
<name>A0A921UJP1_SORBI</name>
<reference evidence="2" key="2">
    <citation type="submission" date="2020-10" db="EMBL/GenBank/DDBJ databases">
        <authorList>
            <person name="Cooper E.A."/>
            <person name="Brenton Z.W."/>
            <person name="Flinn B.S."/>
            <person name="Jenkins J."/>
            <person name="Shu S."/>
            <person name="Flowers D."/>
            <person name="Luo F."/>
            <person name="Wang Y."/>
            <person name="Xia P."/>
            <person name="Barry K."/>
            <person name="Daum C."/>
            <person name="Lipzen A."/>
            <person name="Yoshinaga Y."/>
            <person name="Schmutz J."/>
            <person name="Saski C."/>
            <person name="Vermerris W."/>
            <person name="Kresovich S."/>
        </authorList>
    </citation>
    <scope>NUCLEOTIDE SEQUENCE</scope>
</reference>
<sequence>MGLCFSKKKPPAKPGKIAVAVSDDKAKKPAPQPKRAAAGEAKAATANKAAAVFVVRPGSSSAKDAAAAAAPGEDPKKKRSSGSSQEPQPAPKQLPVVLVPSTPVRSSSCTKEEVDAILIQCGRLSRSSSGAGRPASSSGETGAGGGHRRRRSGSKRSYDFDQEARDEECDWDRQGAAAVSRPSPHRGSPQRKRSGSRERSGTGSGSRRASRSPGRRADGAATSVATAGSGGGDRARQQQPGKMVSVPAREKARAPSPAAASGKRCASPRSSSPARMAASGNENAGAAGPTPVLSRSSSRKNEQSPYRRNPMAELDENSLRNNSNHSAKPQKKSTETAVAATPKKATGRGKEPTAVPSSYSGKEKPEIAEDAAVAVAVAAASETRAHSSKTNATRTVSIVAESLTTQKPGAQPGCRSRRASRDFDQNPGSYTTQLLEDIHNYHQQSTSAGPSAATPAPTPSFSLPACVAKACSIVEAVADLNSSSSENRTYEYEPGNSADDKGSVNAPAGSDDFFEPSAAAARKHLLPPVRDVRAETEPQESAGSNSVSGHPWTPSWEPTSVESSDRTWNTGDDDEVVEQSGSGSHGGRCSPMNRPRQSKQRHSSQHEPSGRSRAGSGNGNGSQYRRRSSAHRGSGSVASGRSGVRVVSANS</sequence>
<protein>
    <submittedName>
        <fullName evidence="2">Uncharacterized protein</fullName>
    </submittedName>
</protein>
<feature type="region of interest" description="Disordered" evidence="1">
    <location>
        <begin position="1"/>
        <end position="43"/>
    </location>
</feature>